<sequence>MGAATSADQLPGGSQHQTRLLYRNTWRVDAANRIFGACYDGNTVVIINPGRSPIKPYVRVPEGMYALIQSQGRDVDFTKSDGTHSPVWPPGFHFAGVFTKVAHLVTKQYIVFDTPVKGCKTADDVTVGIDMCLILRIMGDESKGEDPELVRRFVYELGPNGLEVQLRAAQDEAVRALARSVEHTEVYQLRDGTMRERFKTGALNFRTNRREPTDEFNSPKMKETVKEENIPAEEKVMYCVTEDIKRSLNDQFNTYGVQITSVAITNVTLPPEFQKQMESRTTHLSSIKMENMKQMSDMQMLEYKEEIDMTKLKRRMMFMEEEQTGKAKQKTKVTCNNHDVEASLKIAEIEAETVRIATEINAHCDAEIGLVNAEKAATQFQLNATTDEIRVSADAKAAEIIARAEGAAVSKLEQYRKHMLDMKKLDMIGSLAKNKHAVVSGDTSNSLLSELLVANRQGNVMLNLDGLVSKAGGGGLV</sequence>
<dbReference type="Proteomes" id="UP000277300">
    <property type="component" value="Unassembled WGS sequence"/>
</dbReference>
<dbReference type="Proteomes" id="UP000284657">
    <property type="component" value="Unassembled WGS sequence"/>
</dbReference>
<gene>
    <name evidence="2" type="ORF">BBJ29_001118</name>
    <name evidence="3" type="ORF">BBP00_00001160</name>
</gene>
<dbReference type="InterPro" id="IPR001107">
    <property type="entry name" value="Band_7"/>
</dbReference>
<dbReference type="InterPro" id="IPR036013">
    <property type="entry name" value="Band_7/SPFH_dom_sf"/>
</dbReference>
<protein>
    <recommendedName>
        <fullName evidence="1">Band 7 domain-containing protein</fullName>
    </recommendedName>
</protein>
<feature type="domain" description="Band 7" evidence="1">
    <location>
        <begin position="59"/>
        <end position="191"/>
    </location>
</feature>
<name>A0A3F2S0W4_9STRA</name>
<dbReference type="OrthoDB" id="157027at2759"/>
<comment type="caution">
    <text evidence="3">The sequence shown here is derived from an EMBL/GenBank/DDBJ whole genome shotgun (WGS) entry which is preliminary data.</text>
</comment>
<dbReference type="PANTHER" id="PTHR43327:SF9">
    <property type="entry name" value="BAND 7 DOMAIN-CONTAINING PROTEIN"/>
    <property type="match status" value="1"/>
</dbReference>
<dbReference type="Pfam" id="PF01145">
    <property type="entry name" value="Band_7"/>
    <property type="match status" value="2"/>
</dbReference>
<dbReference type="InterPro" id="IPR050710">
    <property type="entry name" value="Band7/mec-2_domain"/>
</dbReference>
<dbReference type="SUPFAM" id="SSF117892">
    <property type="entry name" value="Band 7/SPFH domain"/>
    <property type="match status" value="1"/>
</dbReference>
<evidence type="ECO:0000313" key="3">
    <source>
        <dbReference type="EMBL" id="RLN68162.1"/>
    </source>
</evidence>
<evidence type="ECO:0000313" key="2">
    <source>
        <dbReference type="EMBL" id="RLN52482.1"/>
    </source>
</evidence>
<accession>A0A3F2S0W4</accession>
<feature type="domain" description="Band 7" evidence="1">
    <location>
        <begin position="241"/>
        <end position="282"/>
    </location>
</feature>
<organism evidence="3 4">
    <name type="scientific">Phytophthora kernoviae</name>
    <dbReference type="NCBI Taxonomy" id="325452"/>
    <lineage>
        <taxon>Eukaryota</taxon>
        <taxon>Sar</taxon>
        <taxon>Stramenopiles</taxon>
        <taxon>Oomycota</taxon>
        <taxon>Peronosporomycetes</taxon>
        <taxon>Peronosporales</taxon>
        <taxon>Peronosporaceae</taxon>
        <taxon>Phytophthora</taxon>
    </lineage>
</organism>
<evidence type="ECO:0000313" key="5">
    <source>
        <dbReference type="Proteomes" id="UP000284657"/>
    </source>
</evidence>
<dbReference type="Gene3D" id="3.30.479.30">
    <property type="entry name" value="Band 7 domain"/>
    <property type="match status" value="1"/>
</dbReference>
<reference evidence="4 5" key="1">
    <citation type="submission" date="2018-07" db="EMBL/GenBank/DDBJ databases">
        <title>Genome sequencing of oomycete isolates from Chile give support for New Zealand origin for Phytophthora kernoviae and make available the first Nothophytophthora sp. genome.</title>
        <authorList>
            <person name="Studholme D.J."/>
            <person name="Sanfuentes E."/>
            <person name="Panda P."/>
            <person name="Hill R."/>
            <person name="Sambles C."/>
            <person name="Grant M."/>
            <person name="Williams N.M."/>
            <person name="Mcdougal R.L."/>
        </authorList>
    </citation>
    <scope>NUCLEOTIDE SEQUENCE [LARGE SCALE GENOMIC DNA]</scope>
    <source>
        <strain evidence="3">Chile6</strain>
        <strain evidence="2">Chile7</strain>
    </source>
</reference>
<dbReference type="EMBL" id="MBAD02001684">
    <property type="protein sequence ID" value="RLN52482.1"/>
    <property type="molecule type" value="Genomic_DNA"/>
</dbReference>
<proteinExistence type="predicted"/>
<dbReference type="AlphaFoldDB" id="A0A3F2S0W4"/>
<dbReference type="PANTHER" id="PTHR43327">
    <property type="entry name" value="STOMATIN-LIKE PROTEIN 2, MITOCHONDRIAL"/>
    <property type="match status" value="1"/>
</dbReference>
<evidence type="ECO:0000259" key="1">
    <source>
        <dbReference type="Pfam" id="PF01145"/>
    </source>
</evidence>
<dbReference type="EMBL" id="MBDO02000015">
    <property type="protein sequence ID" value="RLN68162.1"/>
    <property type="molecule type" value="Genomic_DNA"/>
</dbReference>
<evidence type="ECO:0000313" key="4">
    <source>
        <dbReference type="Proteomes" id="UP000277300"/>
    </source>
</evidence>